<keyword evidence="1" id="KW-0812">Transmembrane</keyword>
<protein>
    <submittedName>
        <fullName evidence="2">Uncharacterized protein</fullName>
    </submittedName>
</protein>
<evidence type="ECO:0000313" key="2">
    <source>
        <dbReference type="EMBL" id="AYG60432.1"/>
    </source>
</evidence>
<name>A0A387FXS3_9HYPH</name>
<dbReference type="Proteomes" id="UP000282195">
    <property type="component" value="Chromosome"/>
</dbReference>
<dbReference type="EMBL" id="CP032694">
    <property type="protein sequence ID" value="AYG60432.1"/>
    <property type="molecule type" value="Genomic_DNA"/>
</dbReference>
<reference evidence="2 3" key="1">
    <citation type="submission" date="2018-10" db="EMBL/GenBank/DDBJ databases">
        <title>Rhizobium etli, R. leguminosarum and a new Rhizobium genospecies from Phaseolus dumosus.</title>
        <authorList>
            <person name="Ramirez-Puebla S.T."/>
            <person name="Rogel-Hernandez M.A."/>
            <person name="Guerrero G."/>
            <person name="Ormeno-Orrillo E."/>
            <person name="Martinez-Romero J.C."/>
            <person name="Negrete-Yankelevich S."/>
            <person name="Martinez-Romero E."/>
        </authorList>
    </citation>
    <scope>NUCLEOTIDE SEQUENCE [LARGE SCALE GENOMIC DNA]</scope>
    <source>
        <strain evidence="2 3">CCGE525</strain>
    </source>
</reference>
<evidence type="ECO:0000256" key="1">
    <source>
        <dbReference type="SAM" id="Phobius"/>
    </source>
</evidence>
<keyword evidence="1" id="KW-1133">Transmembrane helix</keyword>
<gene>
    <name evidence="2" type="ORF">CCGE525_17670</name>
</gene>
<organism evidence="2 3">
    <name type="scientific">Rhizobium jaguaris</name>
    <dbReference type="NCBI Taxonomy" id="1312183"/>
    <lineage>
        <taxon>Bacteria</taxon>
        <taxon>Pseudomonadati</taxon>
        <taxon>Pseudomonadota</taxon>
        <taxon>Alphaproteobacteria</taxon>
        <taxon>Hyphomicrobiales</taxon>
        <taxon>Rhizobiaceae</taxon>
        <taxon>Rhizobium/Agrobacterium group</taxon>
        <taxon>Rhizobium</taxon>
    </lineage>
</organism>
<proteinExistence type="predicted"/>
<dbReference type="KEGG" id="rjg:CCGE525_17670"/>
<dbReference type="OrthoDB" id="6693450at2"/>
<feature type="transmembrane region" description="Helical" evidence="1">
    <location>
        <begin position="31"/>
        <end position="52"/>
    </location>
</feature>
<evidence type="ECO:0000313" key="3">
    <source>
        <dbReference type="Proteomes" id="UP000282195"/>
    </source>
</evidence>
<keyword evidence="1" id="KW-0472">Membrane</keyword>
<accession>A0A387FXS3</accession>
<sequence length="276" mass="30872">MFWLYQCGVAGVSSMRNAHTSLIGEAGIRRAVVFVLFIIAAVYSQYAMAGAWSYHQDSDKMRGTTTYYATLRSDNEVDFSFPYQGGSHGTLGLRTDGGHKLDAYLMVSKGQFMCSSLDEDIVAVKFDDGPVQNFRCSRSDDGSSDVIFLNDEVNFLTQLKSASKLIIEARFFQEGTRQFVFDVTGLHQNLRVDGPPAKDATKERAADIAAPKIKALMAEDLKWQMACRGPEYYEKGSKVCENWDKVRRKLRRAGWCFGPAEVAEANQDWMLCRAGD</sequence>
<dbReference type="AlphaFoldDB" id="A0A387FXS3"/>
<keyword evidence="3" id="KW-1185">Reference proteome</keyword>